<dbReference type="GO" id="GO:0015949">
    <property type="term" value="P:nucleobase-containing small molecule interconversion"/>
    <property type="evidence" value="ECO:0007669"/>
    <property type="project" value="TreeGrafter"/>
</dbReference>
<evidence type="ECO:0000313" key="11">
    <source>
        <dbReference type="Proteomes" id="UP000199058"/>
    </source>
</evidence>
<dbReference type="PANTHER" id="PTHR21299">
    <property type="entry name" value="CYTIDYLATE KINASE/PANTOATE-BETA-ALANINE LIGASE"/>
    <property type="match status" value="1"/>
</dbReference>
<accession>A0A1I1EXA8</accession>
<dbReference type="InterPro" id="IPR027417">
    <property type="entry name" value="P-loop_NTPase"/>
</dbReference>
<name>A0A1I1EXA8_9GAMM</name>
<keyword evidence="11" id="KW-1185">Reference proteome</keyword>
<evidence type="ECO:0000256" key="8">
    <source>
        <dbReference type="HAMAP-Rule" id="MF_00238"/>
    </source>
</evidence>
<dbReference type="GO" id="GO:0036431">
    <property type="term" value="F:dCMP kinase activity"/>
    <property type="evidence" value="ECO:0007669"/>
    <property type="project" value="InterPro"/>
</dbReference>
<reference evidence="10 11" key="1">
    <citation type="submission" date="2016-10" db="EMBL/GenBank/DDBJ databases">
        <authorList>
            <person name="de Groot N.N."/>
        </authorList>
    </citation>
    <scope>NUCLEOTIDE SEQUENCE [LARGE SCALE GENOMIC DNA]</scope>
    <source>
        <strain evidence="10 11">DSM 18438</strain>
    </source>
</reference>
<evidence type="ECO:0000256" key="7">
    <source>
        <dbReference type="ARBA" id="ARBA00048478"/>
    </source>
</evidence>
<gene>
    <name evidence="8" type="primary">cmk</name>
    <name evidence="10" type="ORF">SAMN05660443_0914</name>
</gene>
<dbReference type="Gene3D" id="3.40.50.300">
    <property type="entry name" value="P-loop containing nucleotide triphosphate hydrolases"/>
    <property type="match status" value="1"/>
</dbReference>
<protein>
    <recommendedName>
        <fullName evidence="8">Cytidylate kinase</fullName>
        <shortName evidence="8">CK</shortName>
        <ecNumber evidence="8">2.7.4.25</ecNumber>
    </recommendedName>
    <alternativeName>
        <fullName evidence="8">Cytidine monophosphate kinase</fullName>
        <shortName evidence="8">CMP kinase</shortName>
    </alternativeName>
</protein>
<evidence type="ECO:0000256" key="6">
    <source>
        <dbReference type="ARBA" id="ARBA00047615"/>
    </source>
</evidence>
<organism evidence="10 11">
    <name type="scientific">Marinospirillum celere</name>
    <dbReference type="NCBI Taxonomy" id="1122252"/>
    <lineage>
        <taxon>Bacteria</taxon>
        <taxon>Pseudomonadati</taxon>
        <taxon>Pseudomonadota</taxon>
        <taxon>Gammaproteobacteria</taxon>
        <taxon>Oceanospirillales</taxon>
        <taxon>Oceanospirillaceae</taxon>
        <taxon>Marinospirillum</taxon>
    </lineage>
</organism>
<keyword evidence="3 8" id="KW-0547">Nucleotide-binding</keyword>
<feature type="binding site" evidence="8">
    <location>
        <begin position="15"/>
        <end position="23"/>
    </location>
    <ligand>
        <name>ATP</name>
        <dbReference type="ChEBI" id="CHEBI:30616"/>
    </ligand>
</feature>
<keyword evidence="5 8" id="KW-0067">ATP-binding</keyword>
<sequence>MVAENQQAAVITVDGPGGAGKGTVSMLLAKYLGWQLLDSGALYRLVGLAAEHHGVAFDNEASLAVLAEHLDVQFKVSKDELVQVILEGEDVSKELRTERVGGLASQVAALPGVRSALLARQRAFAEGSGLVCDGRDMGTVVFPDAPLKIYLTASAEERARRRLEQLRSKGIAASLSDLKKDILERDARDMNRETAPLRPAEDAVEVDTTSLSITEVVDLILAEAKSRGLIS</sequence>
<dbReference type="STRING" id="1122252.SAMN05660443_0914"/>
<comment type="similarity">
    <text evidence="1 8">Belongs to the cytidylate kinase family. Type 1 subfamily.</text>
</comment>
<dbReference type="EC" id="2.7.4.25" evidence="8"/>
<dbReference type="AlphaFoldDB" id="A0A1I1EXA8"/>
<evidence type="ECO:0000256" key="3">
    <source>
        <dbReference type="ARBA" id="ARBA00022741"/>
    </source>
</evidence>
<dbReference type="PANTHER" id="PTHR21299:SF2">
    <property type="entry name" value="CYTIDYLATE KINASE"/>
    <property type="match status" value="1"/>
</dbReference>
<dbReference type="HAMAP" id="MF_00238">
    <property type="entry name" value="Cytidyl_kinase_type1"/>
    <property type="match status" value="1"/>
</dbReference>
<dbReference type="InterPro" id="IPR011994">
    <property type="entry name" value="Cytidylate_kinase_dom"/>
</dbReference>
<dbReference type="GO" id="GO:0005524">
    <property type="term" value="F:ATP binding"/>
    <property type="evidence" value="ECO:0007669"/>
    <property type="project" value="UniProtKB-UniRule"/>
</dbReference>
<dbReference type="GO" id="GO:0005829">
    <property type="term" value="C:cytosol"/>
    <property type="evidence" value="ECO:0007669"/>
    <property type="project" value="TreeGrafter"/>
</dbReference>
<evidence type="ECO:0000256" key="4">
    <source>
        <dbReference type="ARBA" id="ARBA00022777"/>
    </source>
</evidence>
<keyword evidence="8" id="KW-0963">Cytoplasm</keyword>
<dbReference type="InterPro" id="IPR003136">
    <property type="entry name" value="Cytidylate_kin"/>
</dbReference>
<keyword evidence="4 8" id="KW-0418">Kinase</keyword>
<dbReference type="GO" id="GO:0006220">
    <property type="term" value="P:pyrimidine nucleotide metabolic process"/>
    <property type="evidence" value="ECO:0007669"/>
    <property type="project" value="UniProtKB-UniRule"/>
</dbReference>
<dbReference type="EMBL" id="FOLH01000001">
    <property type="protein sequence ID" value="SFB91607.1"/>
    <property type="molecule type" value="Genomic_DNA"/>
</dbReference>
<evidence type="ECO:0000313" key="10">
    <source>
        <dbReference type="EMBL" id="SFB91607.1"/>
    </source>
</evidence>
<dbReference type="Proteomes" id="UP000199058">
    <property type="component" value="Unassembled WGS sequence"/>
</dbReference>
<keyword evidence="2 8" id="KW-0808">Transferase</keyword>
<evidence type="ECO:0000256" key="5">
    <source>
        <dbReference type="ARBA" id="ARBA00022840"/>
    </source>
</evidence>
<evidence type="ECO:0000259" key="9">
    <source>
        <dbReference type="Pfam" id="PF02224"/>
    </source>
</evidence>
<comment type="catalytic activity">
    <reaction evidence="6 8">
        <text>dCMP + ATP = dCDP + ADP</text>
        <dbReference type="Rhea" id="RHEA:25094"/>
        <dbReference type="ChEBI" id="CHEBI:30616"/>
        <dbReference type="ChEBI" id="CHEBI:57566"/>
        <dbReference type="ChEBI" id="CHEBI:58593"/>
        <dbReference type="ChEBI" id="CHEBI:456216"/>
        <dbReference type="EC" id="2.7.4.25"/>
    </reaction>
</comment>
<proteinExistence type="inferred from homology"/>
<comment type="subcellular location">
    <subcellularLocation>
        <location evidence="8">Cytoplasm</location>
    </subcellularLocation>
</comment>
<evidence type="ECO:0000256" key="2">
    <source>
        <dbReference type="ARBA" id="ARBA00022679"/>
    </source>
</evidence>
<dbReference type="Pfam" id="PF02224">
    <property type="entry name" value="Cytidylate_kin"/>
    <property type="match status" value="1"/>
</dbReference>
<comment type="catalytic activity">
    <reaction evidence="7 8">
        <text>CMP + ATP = CDP + ADP</text>
        <dbReference type="Rhea" id="RHEA:11600"/>
        <dbReference type="ChEBI" id="CHEBI:30616"/>
        <dbReference type="ChEBI" id="CHEBI:58069"/>
        <dbReference type="ChEBI" id="CHEBI:60377"/>
        <dbReference type="ChEBI" id="CHEBI:456216"/>
        <dbReference type="EC" id="2.7.4.25"/>
    </reaction>
</comment>
<feature type="domain" description="Cytidylate kinase" evidence="9">
    <location>
        <begin position="11"/>
        <end position="225"/>
    </location>
</feature>
<dbReference type="CDD" id="cd02020">
    <property type="entry name" value="CMPK"/>
    <property type="match status" value="1"/>
</dbReference>
<dbReference type="OrthoDB" id="9807434at2"/>
<dbReference type="RefSeq" id="WP_091959760.1">
    <property type="nucleotide sequence ID" value="NZ_FOLH01000001.1"/>
</dbReference>
<dbReference type="GO" id="GO:0036430">
    <property type="term" value="F:CMP kinase activity"/>
    <property type="evidence" value="ECO:0007669"/>
    <property type="project" value="RHEA"/>
</dbReference>
<dbReference type="NCBIfam" id="TIGR00017">
    <property type="entry name" value="cmk"/>
    <property type="match status" value="1"/>
</dbReference>
<evidence type="ECO:0000256" key="1">
    <source>
        <dbReference type="ARBA" id="ARBA00009427"/>
    </source>
</evidence>
<dbReference type="SUPFAM" id="SSF52540">
    <property type="entry name" value="P-loop containing nucleoside triphosphate hydrolases"/>
    <property type="match status" value="1"/>
</dbReference>